<dbReference type="InterPro" id="IPR051050">
    <property type="entry name" value="Lipid_II_flippase_MurJ/MviN"/>
</dbReference>
<feature type="transmembrane region" description="Helical" evidence="10">
    <location>
        <begin position="136"/>
        <end position="160"/>
    </location>
</feature>
<dbReference type="GO" id="GO:0008360">
    <property type="term" value="P:regulation of cell shape"/>
    <property type="evidence" value="ECO:0007669"/>
    <property type="project" value="UniProtKB-UniRule"/>
</dbReference>
<evidence type="ECO:0000313" key="12">
    <source>
        <dbReference type="EMBL" id="SPD73082.1"/>
    </source>
</evidence>
<dbReference type="GO" id="GO:0009252">
    <property type="term" value="P:peptidoglycan biosynthetic process"/>
    <property type="evidence" value="ECO:0007669"/>
    <property type="project" value="UniProtKB-UniRule"/>
</dbReference>
<evidence type="ECO:0000256" key="1">
    <source>
        <dbReference type="ARBA" id="ARBA00004651"/>
    </source>
</evidence>
<dbReference type="InterPro" id="IPR004268">
    <property type="entry name" value="MurJ"/>
</dbReference>
<feature type="transmembrane region" description="Helical" evidence="10">
    <location>
        <begin position="449"/>
        <end position="470"/>
    </location>
</feature>
<comment type="subcellular location">
    <subcellularLocation>
        <location evidence="1 10">Cell membrane</location>
        <topology evidence="1 10">Multi-pass membrane protein</topology>
    </subcellularLocation>
</comment>
<dbReference type="EMBL" id="OJIN01000076">
    <property type="protein sequence ID" value="SPD73082.1"/>
    <property type="molecule type" value="Genomic_DNA"/>
</dbReference>
<evidence type="ECO:0000256" key="4">
    <source>
        <dbReference type="ARBA" id="ARBA00022960"/>
    </source>
</evidence>
<keyword evidence="7 10" id="KW-0472">Membrane</keyword>
<evidence type="ECO:0000256" key="10">
    <source>
        <dbReference type="HAMAP-Rule" id="MF_02078"/>
    </source>
</evidence>
<evidence type="ECO:0000256" key="8">
    <source>
        <dbReference type="ARBA" id="ARBA00060041"/>
    </source>
</evidence>
<gene>
    <name evidence="12" type="primary">mviN</name>
    <name evidence="10" type="synonym">murJ</name>
    <name evidence="12" type="ORF">PITCH_A1670025</name>
</gene>
<feature type="transmembrane region" description="Helical" evidence="10">
    <location>
        <begin position="482"/>
        <end position="504"/>
    </location>
</feature>
<dbReference type="GO" id="GO:0034204">
    <property type="term" value="P:lipid translocation"/>
    <property type="evidence" value="ECO:0007669"/>
    <property type="project" value="TreeGrafter"/>
</dbReference>
<dbReference type="GO" id="GO:0005886">
    <property type="term" value="C:plasma membrane"/>
    <property type="evidence" value="ECO:0007669"/>
    <property type="project" value="UniProtKB-SubCell"/>
</dbReference>
<comment type="similarity">
    <text evidence="9 10 11">Belongs to the MurJ/MviN family.</text>
</comment>
<evidence type="ECO:0000256" key="3">
    <source>
        <dbReference type="ARBA" id="ARBA00022692"/>
    </source>
</evidence>
<feature type="transmembrane region" description="Helical" evidence="10">
    <location>
        <begin position="95"/>
        <end position="116"/>
    </location>
</feature>
<comment type="function">
    <text evidence="8 10 11">Involved in peptidoglycan biosynthesis. Transports lipid-linked peptidoglycan precursors from the inner to the outer leaflet of the cytoplasmic membrane.</text>
</comment>
<keyword evidence="10 11" id="KW-0813">Transport</keyword>
<accession>A0A445MUK0</accession>
<dbReference type="PANTHER" id="PTHR47019">
    <property type="entry name" value="LIPID II FLIPPASE MURJ"/>
    <property type="match status" value="1"/>
</dbReference>
<feature type="transmembrane region" description="Helical" evidence="10">
    <location>
        <begin position="61"/>
        <end position="83"/>
    </location>
</feature>
<dbReference type="Pfam" id="PF03023">
    <property type="entry name" value="MurJ"/>
    <property type="match status" value="1"/>
</dbReference>
<reference evidence="12" key="1">
    <citation type="submission" date="2018-01" db="EMBL/GenBank/DDBJ databases">
        <authorList>
            <person name="Regsiter A."/>
            <person name="William W."/>
        </authorList>
    </citation>
    <scope>NUCLEOTIDE SEQUENCE</scope>
    <source>
        <strain evidence="12">TRIP AH-1</strain>
    </source>
</reference>
<feature type="transmembrane region" description="Helical" evidence="10">
    <location>
        <begin position="279"/>
        <end position="301"/>
    </location>
</feature>
<dbReference type="GO" id="GO:0015648">
    <property type="term" value="F:lipid-linked peptidoglycan transporter activity"/>
    <property type="evidence" value="ECO:0007669"/>
    <property type="project" value="UniProtKB-UniRule"/>
</dbReference>
<organism evidence="12">
    <name type="scientific">uncultured Desulfobacterium sp</name>
    <dbReference type="NCBI Taxonomy" id="201089"/>
    <lineage>
        <taxon>Bacteria</taxon>
        <taxon>Pseudomonadati</taxon>
        <taxon>Thermodesulfobacteriota</taxon>
        <taxon>Desulfobacteria</taxon>
        <taxon>Desulfobacterales</taxon>
        <taxon>Desulfobacteriaceae</taxon>
        <taxon>Desulfobacterium</taxon>
        <taxon>environmental samples</taxon>
    </lineage>
</organism>
<evidence type="ECO:0000256" key="9">
    <source>
        <dbReference type="ARBA" id="ARBA00061532"/>
    </source>
</evidence>
<proteinExistence type="inferred from homology"/>
<keyword evidence="4 10" id="KW-0133">Cell shape</keyword>
<evidence type="ECO:0000256" key="5">
    <source>
        <dbReference type="ARBA" id="ARBA00022984"/>
    </source>
</evidence>
<keyword evidence="5 10" id="KW-0573">Peptidoglycan synthesis</keyword>
<keyword evidence="2 10" id="KW-1003">Cell membrane</keyword>
<feature type="transmembrane region" description="Helical" evidence="10">
    <location>
        <begin position="418"/>
        <end position="437"/>
    </location>
</feature>
<dbReference type="HAMAP" id="MF_02078">
    <property type="entry name" value="MurJ_MviN"/>
    <property type="match status" value="1"/>
</dbReference>
<evidence type="ECO:0000256" key="6">
    <source>
        <dbReference type="ARBA" id="ARBA00022989"/>
    </source>
</evidence>
<evidence type="ECO:0000256" key="11">
    <source>
        <dbReference type="PIRNR" id="PIRNR002869"/>
    </source>
</evidence>
<dbReference type="NCBIfam" id="TIGR01695">
    <property type="entry name" value="murJ_mviN"/>
    <property type="match status" value="1"/>
</dbReference>
<keyword evidence="6 10" id="KW-1133">Transmembrane helix</keyword>
<dbReference type="PIRSF" id="PIRSF002869">
    <property type="entry name" value="MviN"/>
    <property type="match status" value="1"/>
</dbReference>
<protein>
    <recommendedName>
        <fullName evidence="10">Probable lipid II flippase MurJ</fullName>
    </recommendedName>
</protein>
<feature type="transmembrane region" description="Helical" evidence="10">
    <location>
        <begin position="390"/>
        <end position="412"/>
    </location>
</feature>
<dbReference type="PRINTS" id="PR01806">
    <property type="entry name" value="VIRFACTRMVIN"/>
</dbReference>
<feature type="transmembrane region" description="Helical" evidence="10">
    <location>
        <begin position="167"/>
        <end position="191"/>
    </location>
</feature>
<comment type="pathway">
    <text evidence="10">Cell wall biogenesis; peptidoglycan biosynthesis.</text>
</comment>
<evidence type="ECO:0000256" key="7">
    <source>
        <dbReference type="ARBA" id="ARBA00023136"/>
    </source>
</evidence>
<dbReference type="CDD" id="cd13123">
    <property type="entry name" value="MATE_MurJ_like"/>
    <property type="match status" value="1"/>
</dbReference>
<name>A0A445MUK0_9BACT</name>
<feature type="transmembrane region" description="Helical" evidence="10">
    <location>
        <begin position="197"/>
        <end position="217"/>
    </location>
</feature>
<keyword evidence="10 11" id="KW-0961">Cell wall biogenesis/degradation</keyword>
<keyword evidence="3 10" id="KW-0812">Transmembrane</keyword>
<dbReference type="AlphaFoldDB" id="A0A445MUK0"/>
<evidence type="ECO:0000256" key="2">
    <source>
        <dbReference type="ARBA" id="ARBA00022475"/>
    </source>
</evidence>
<dbReference type="PANTHER" id="PTHR47019:SF1">
    <property type="entry name" value="LIPID II FLIPPASE MURJ"/>
    <property type="match status" value="1"/>
</dbReference>
<dbReference type="UniPathway" id="UPA00219"/>
<dbReference type="GO" id="GO:0071555">
    <property type="term" value="P:cell wall organization"/>
    <property type="evidence" value="ECO:0007669"/>
    <property type="project" value="UniProtKB-UniRule"/>
</dbReference>
<feature type="transmembrane region" description="Helical" evidence="10">
    <location>
        <begin position="14"/>
        <end position="34"/>
    </location>
</feature>
<feature type="transmembrane region" description="Helical" evidence="10">
    <location>
        <begin position="238"/>
        <end position="259"/>
    </location>
</feature>
<sequence>MTGRPKTASLYKKVGIASAIMMTSVLLSRFIGLLREAVIAYSGGAQAEVDAYQLAFVLPEFLNHLVATGFLSVTFIPIFNQYLVNDNEEEGWKSFSIIFITFGSLLLGFILILLIWTEPLVGLVAPGLKDMEVKALAVRMTRIVLPGQFFFFAGGLFMAVQFSKERFFIPALAPLIYNTGIIIGGLALGPWIGMEGFSWGALIGALAGNFILQWFGASRSGMKFTLNLDLSHPDLRRYLLLTAPLMLGLSMTFSTEFLFRFFGSYLPKGTIASLNYGIRIMLVLVGLFGQAIGSASFPFMSRLAAEGRMHEMNRLLNQTIRYLALVIPFSALLIVLRYEVVYILFERGKFDAAATDLTSSLLPFLLVGAFAFSAQTVVVRGYYAMKETLFPSLFGTAAVLLSIPFFVAGMNLWGARGVALGVSLSALFQAIILYILWNRRSSNLEGKRVFRRIGEMIFLSILLGTILEVFKRTALFWFGHQGLIGALLTGVICSCLFLILLYLAGKIFRIEEISGLLNKLIRKS</sequence>
<feature type="transmembrane region" description="Helical" evidence="10">
    <location>
        <begin position="322"/>
        <end position="345"/>
    </location>
</feature>
<feature type="transmembrane region" description="Helical" evidence="10">
    <location>
        <begin position="357"/>
        <end position="378"/>
    </location>
</feature>